<dbReference type="Gene3D" id="1.10.10.10">
    <property type="entry name" value="Winged helix-like DNA-binding domain superfamily/Winged helix DNA-binding domain"/>
    <property type="match status" value="1"/>
</dbReference>
<gene>
    <name evidence="3" type="ORF">A1Q1_01846</name>
</gene>
<dbReference type="PANTHER" id="PTHR23022:SF135">
    <property type="entry name" value="SI:DKEY-77F5.3"/>
    <property type="match status" value="1"/>
</dbReference>
<dbReference type="VEuPathDB" id="FungiDB:A1Q1_01846"/>
<dbReference type="RefSeq" id="XP_014184052.1">
    <property type="nucleotide sequence ID" value="XM_014328577.1"/>
</dbReference>
<protein>
    <submittedName>
        <fullName evidence="3">Transposase</fullName>
    </submittedName>
</protein>
<accession>J5TTU5</accession>
<dbReference type="InterPro" id="IPR036397">
    <property type="entry name" value="RNaseH_sf"/>
</dbReference>
<dbReference type="GO" id="GO:0015074">
    <property type="term" value="P:DNA integration"/>
    <property type="evidence" value="ECO:0007669"/>
    <property type="project" value="InterPro"/>
</dbReference>
<feature type="domain" description="Transposase Tc1-like" evidence="1">
    <location>
        <begin position="66"/>
        <end position="131"/>
    </location>
</feature>
<reference evidence="3 4" key="1">
    <citation type="journal article" date="2012" name="Eukaryot. Cell">
        <title>Draft genome sequence of CBS 2479, the standard type strain of Trichosporon asahii.</title>
        <authorList>
            <person name="Yang R.Y."/>
            <person name="Li H.T."/>
            <person name="Zhu H."/>
            <person name="Zhou G.P."/>
            <person name="Wang M."/>
            <person name="Wang L."/>
        </authorList>
    </citation>
    <scope>NUCLEOTIDE SEQUENCE [LARGE SCALE GENOMIC DNA]</scope>
    <source>
        <strain evidence="4">ATCC 90039 / CBS 2479 / JCM 2466 / KCTC 7840 / NCYC 2677 / UAMH 7654</strain>
    </source>
</reference>
<sequence>MSPTLSQYERGEIVGAWKMGHALREMERELGYPYSTIRDIIELYKKTGATVTLYVKPEKQLSPRTKRKLARDVKENPFVSLTELGQEYDVHRTTIARYLAEINIFSRVARRTPFLKAHHINMRIIYAVQYRGFRWDLVIFTDECTICNMNYAPPRCLRPPNEQDNPLYTIPAMAGSRIAVNVWGAMVKGKKLPLLNLTAEIKRREPNAEKWTLTGDRYAEYVLFERLSVYAAELARERGGGWTVEDNVALHHTNLCRSIRNECGFQCIDHPPCSPDLNPIEHLWAYIKMRLARRRQATTKEELWEQIVDVYEREVPQWFIDTLVDSMPEQIETLIEREGLYTGY</sequence>
<dbReference type="Pfam" id="PF13358">
    <property type="entry name" value="DDE_3"/>
    <property type="match status" value="1"/>
</dbReference>
<dbReference type="OrthoDB" id="3242359at2759"/>
<evidence type="ECO:0000259" key="2">
    <source>
        <dbReference type="Pfam" id="PF13358"/>
    </source>
</evidence>
<dbReference type="Gene3D" id="3.30.420.10">
    <property type="entry name" value="Ribonuclease H-like superfamily/Ribonuclease H"/>
    <property type="match status" value="1"/>
</dbReference>
<dbReference type="GeneID" id="25985360"/>
<evidence type="ECO:0000313" key="4">
    <source>
        <dbReference type="Proteomes" id="UP000002748"/>
    </source>
</evidence>
<dbReference type="HOGENOM" id="CLU_033666_0_2_1"/>
<dbReference type="InterPro" id="IPR036388">
    <property type="entry name" value="WH-like_DNA-bd_sf"/>
</dbReference>
<dbReference type="EMBL" id="ALBS01000017">
    <property type="protein sequence ID" value="EJT52806.1"/>
    <property type="molecule type" value="Genomic_DNA"/>
</dbReference>
<proteinExistence type="predicted"/>
<dbReference type="InterPro" id="IPR052338">
    <property type="entry name" value="Transposase_5"/>
</dbReference>
<evidence type="ECO:0000313" key="3">
    <source>
        <dbReference type="EMBL" id="EJT52806.1"/>
    </source>
</evidence>
<dbReference type="GO" id="GO:0003677">
    <property type="term" value="F:DNA binding"/>
    <property type="evidence" value="ECO:0007669"/>
    <property type="project" value="InterPro"/>
</dbReference>
<name>J5TTU5_TRIAS</name>
<dbReference type="PANTHER" id="PTHR23022">
    <property type="entry name" value="TRANSPOSABLE ELEMENT-RELATED"/>
    <property type="match status" value="1"/>
</dbReference>
<dbReference type="GO" id="GO:0006313">
    <property type="term" value="P:DNA transposition"/>
    <property type="evidence" value="ECO:0007669"/>
    <property type="project" value="InterPro"/>
</dbReference>
<dbReference type="InterPro" id="IPR009057">
    <property type="entry name" value="Homeodomain-like_sf"/>
</dbReference>
<dbReference type="Proteomes" id="UP000002748">
    <property type="component" value="Unassembled WGS sequence"/>
</dbReference>
<dbReference type="InterPro" id="IPR038717">
    <property type="entry name" value="Tc1-like_DDE_dom"/>
</dbReference>
<feature type="domain" description="Tc1-like transposase DDE" evidence="2">
    <location>
        <begin position="244"/>
        <end position="303"/>
    </location>
</feature>
<dbReference type="InterPro" id="IPR002492">
    <property type="entry name" value="Transposase_Tc1-like"/>
</dbReference>
<organism evidence="3 4">
    <name type="scientific">Trichosporon asahii var. asahii (strain ATCC 90039 / CBS 2479 / JCM 2466 / KCTC 7840 / NBRC 103889/ NCYC 2677 / UAMH 7654)</name>
    <name type="common">Yeast</name>
    <dbReference type="NCBI Taxonomy" id="1186058"/>
    <lineage>
        <taxon>Eukaryota</taxon>
        <taxon>Fungi</taxon>
        <taxon>Dikarya</taxon>
        <taxon>Basidiomycota</taxon>
        <taxon>Agaricomycotina</taxon>
        <taxon>Tremellomycetes</taxon>
        <taxon>Trichosporonales</taxon>
        <taxon>Trichosporonaceae</taxon>
        <taxon>Trichosporon</taxon>
    </lineage>
</organism>
<dbReference type="KEGG" id="tasa:A1Q1_01846"/>
<comment type="caution">
    <text evidence="3">The sequence shown here is derived from an EMBL/GenBank/DDBJ whole genome shotgun (WGS) entry which is preliminary data.</text>
</comment>
<dbReference type="Pfam" id="PF01498">
    <property type="entry name" value="HTH_Tnp_Tc3_2"/>
    <property type="match status" value="1"/>
</dbReference>
<dbReference type="SUPFAM" id="SSF46689">
    <property type="entry name" value="Homeodomain-like"/>
    <property type="match status" value="1"/>
</dbReference>
<dbReference type="AlphaFoldDB" id="J5TTU5"/>
<evidence type="ECO:0000259" key="1">
    <source>
        <dbReference type="Pfam" id="PF01498"/>
    </source>
</evidence>